<proteinExistence type="predicted"/>
<evidence type="ECO:0000256" key="3">
    <source>
        <dbReference type="ARBA" id="ARBA00023163"/>
    </source>
</evidence>
<dbReference type="GO" id="GO:0000981">
    <property type="term" value="F:DNA-binding transcription factor activity, RNA polymerase II-specific"/>
    <property type="evidence" value="ECO:0007669"/>
    <property type="project" value="InterPro"/>
</dbReference>
<dbReference type="SUPFAM" id="SSF57701">
    <property type="entry name" value="Zn2/Cys6 DNA-binding domain"/>
    <property type="match status" value="1"/>
</dbReference>
<keyword evidence="1" id="KW-0805">Transcription regulation</keyword>
<keyword evidence="3" id="KW-0804">Transcription</keyword>
<feature type="region of interest" description="Disordered" evidence="5">
    <location>
        <begin position="204"/>
        <end position="227"/>
    </location>
</feature>
<keyword evidence="8" id="KW-1185">Reference proteome</keyword>
<feature type="domain" description="Zn(2)-C6 fungal-type" evidence="6">
    <location>
        <begin position="14"/>
        <end position="44"/>
    </location>
</feature>
<sequence length="409" mass="44378">MASPKQRQPRLRASCDGCFLAKVKCSKTRPLCSRCLTCGIECRYSPSSRTGKPKSDGGAGMPTSSPPDLPTVSPAMARSEYLMVPAHQSMSPPVYSPPSSTDEGMTRSHSISRLSMMGIDVAAPAQADLGMPSEMYSYIMPWTSANDMAPQYVDSSASNASLGHGRSHSYDSNAVAPSLPSWIEPNSTVDMYYAPAQHLPTASSGPGNYFPSPATTPHHPSTPRPMPSQIEPVNTIDQCTCFTACIQSLQTLHNISAPPSPAFGMILSINRKAVESCVLMLDCGRCIGRSGTHTAAMLLATLIGKITSVYRDTFHMYFENEYVSNSGSPNTFDVNVGGYTLNGNDSRWLELEVLGREFRKLEEVYAHFRDVCVNLSDDPEVSKAMIDYLGRSLSSTLEVIQHSKDVSYV</sequence>
<keyword evidence="2" id="KW-0238">DNA-binding</keyword>
<dbReference type="CDD" id="cd00067">
    <property type="entry name" value="GAL4"/>
    <property type="match status" value="1"/>
</dbReference>
<evidence type="ECO:0000259" key="6">
    <source>
        <dbReference type="PROSITE" id="PS50048"/>
    </source>
</evidence>
<dbReference type="AlphaFoldDB" id="A0AAN6UDV2"/>
<evidence type="ECO:0000313" key="8">
    <source>
        <dbReference type="Proteomes" id="UP001304895"/>
    </source>
</evidence>
<dbReference type="GO" id="GO:0003677">
    <property type="term" value="F:DNA binding"/>
    <property type="evidence" value="ECO:0007669"/>
    <property type="project" value="UniProtKB-KW"/>
</dbReference>
<dbReference type="InterPro" id="IPR001138">
    <property type="entry name" value="Zn2Cys6_DnaBD"/>
</dbReference>
<evidence type="ECO:0000256" key="1">
    <source>
        <dbReference type="ARBA" id="ARBA00023015"/>
    </source>
</evidence>
<dbReference type="InterPro" id="IPR036864">
    <property type="entry name" value="Zn2-C6_fun-type_DNA-bd_sf"/>
</dbReference>
<dbReference type="Proteomes" id="UP001304895">
    <property type="component" value="Unassembled WGS sequence"/>
</dbReference>
<name>A0AAN6UDV2_9PEZI</name>
<dbReference type="PRINTS" id="PR00755">
    <property type="entry name" value="AFLATOXINBRP"/>
</dbReference>
<protein>
    <recommendedName>
        <fullName evidence="6">Zn(2)-C6 fungal-type domain-containing protein</fullName>
    </recommendedName>
</protein>
<dbReference type="InterPro" id="IPR050675">
    <property type="entry name" value="OAF3"/>
</dbReference>
<dbReference type="PANTHER" id="PTHR31069">
    <property type="entry name" value="OLEATE-ACTIVATED TRANSCRIPTION FACTOR 1-RELATED"/>
    <property type="match status" value="1"/>
</dbReference>
<evidence type="ECO:0000256" key="2">
    <source>
        <dbReference type="ARBA" id="ARBA00023125"/>
    </source>
</evidence>
<dbReference type="PANTHER" id="PTHR31069:SF31">
    <property type="entry name" value="MONODICTYPHENONE CLUSTER TRANSCRIPTION FACTOR-RELATED"/>
    <property type="match status" value="1"/>
</dbReference>
<feature type="region of interest" description="Disordered" evidence="5">
    <location>
        <begin position="46"/>
        <end position="68"/>
    </location>
</feature>
<keyword evidence="4" id="KW-0539">Nucleus</keyword>
<evidence type="ECO:0000256" key="4">
    <source>
        <dbReference type="ARBA" id="ARBA00023242"/>
    </source>
</evidence>
<reference evidence="7" key="2">
    <citation type="submission" date="2023-05" db="EMBL/GenBank/DDBJ databases">
        <authorList>
            <consortium name="Lawrence Berkeley National Laboratory"/>
            <person name="Steindorff A."/>
            <person name="Hensen N."/>
            <person name="Bonometti L."/>
            <person name="Westerberg I."/>
            <person name="Brannstrom I.O."/>
            <person name="Guillou S."/>
            <person name="Cros-Aarteil S."/>
            <person name="Calhoun S."/>
            <person name="Haridas S."/>
            <person name="Kuo A."/>
            <person name="Mondo S."/>
            <person name="Pangilinan J."/>
            <person name="Riley R."/>
            <person name="Labutti K."/>
            <person name="Andreopoulos B."/>
            <person name="Lipzen A."/>
            <person name="Chen C."/>
            <person name="Yanf M."/>
            <person name="Daum C."/>
            <person name="Ng V."/>
            <person name="Clum A."/>
            <person name="Ohm R."/>
            <person name="Martin F."/>
            <person name="Silar P."/>
            <person name="Natvig D."/>
            <person name="Lalanne C."/>
            <person name="Gautier V."/>
            <person name="Ament-Velasquez S.L."/>
            <person name="Kruys A."/>
            <person name="Hutchinson M.I."/>
            <person name="Powell A.J."/>
            <person name="Barry K."/>
            <person name="Miller A.N."/>
            <person name="Grigoriev I.V."/>
            <person name="Debuchy R."/>
            <person name="Gladieux P."/>
            <person name="Thoren M.H."/>
            <person name="Johannesson H."/>
        </authorList>
    </citation>
    <scope>NUCLEOTIDE SEQUENCE</scope>
    <source>
        <strain evidence="7">CBS 123565</strain>
    </source>
</reference>
<dbReference type="Pfam" id="PF00172">
    <property type="entry name" value="Zn_clus"/>
    <property type="match status" value="1"/>
</dbReference>
<dbReference type="PROSITE" id="PS50048">
    <property type="entry name" value="ZN2_CY6_FUNGAL_2"/>
    <property type="match status" value="1"/>
</dbReference>
<reference evidence="7" key="1">
    <citation type="journal article" date="2023" name="Mol. Phylogenet. Evol.">
        <title>Genome-scale phylogeny and comparative genomics of the fungal order Sordariales.</title>
        <authorList>
            <person name="Hensen N."/>
            <person name="Bonometti L."/>
            <person name="Westerberg I."/>
            <person name="Brannstrom I.O."/>
            <person name="Guillou S."/>
            <person name="Cros-Aarteil S."/>
            <person name="Calhoun S."/>
            <person name="Haridas S."/>
            <person name="Kuo A."/>
            <person name="Mondo S."/>
            <person name="Pangilinan J."/>
            <person name="Riley R."/>
            <person name="LaButti K."/>
            <person name="Andreopoulos B."/>
            <person name="Lipzen A."/>
            <person name="Chen C."/>
            <person name="Yan M."/>
            <person name="Daum C."/>
            <person name="Ng V."/>
            <person name="Clum A."/>
            <person name="Steindorff A."/>
            <person name="Ohm R.A."/>
            <person name="Martin F."/>
            <person name="Silar P."/>
            <person name="Natvig D.O."/>
            <person name="Lalanne C."/>
            <person name="Gautier V."/>
            <person name="Ament-Velasquez S.L."/>
            <person name="Kruys A."/>
            <person name="Hutchinson M.I."/>
            <person name="Powell A.J."/>
            <person name="Barry K."/>
            <person name="Miller A.N."/>
            <person name="Grigoriev I.V."/>
            <person name="Debuchy R."/>
            <person name="Gladieux P."/>
            <person name="Hiltunen Thoren M."/>
            <person name="Johannesson H."/>
        </authorList>
    </citation>
    <scope>NUCLEOTIDE SEQUENCE</scope>
    <source>
        <strain evidence="7">CBS 123565</strain>
    </source>
</reference>
<dbReference type="SMART" id="SM00066">
    <property type="entry name" value="GAL4"/>
    <property type="match status" value="1"/>
</dbReference>
<organism evidence="7 8">
    <name type="scientific">Trichocladium antarcticum</name>
    <dbReference type="NCBI Taxonomy" id="1450529"/>
    <lineage>
        <taxon>Eukaryota</taxon>
        <taxon>Fungi</taxon>
        <taxon>Dikarya</taxon>
        <taxon>Ascomycota</taxon>
        <taxon>Pezizomycotina</taxon>
        <taxon>Sordariomycetes</taxon>
        <taxon>Sordariomycetidae</taxon>
        <taxon>Sordariales</taxon>
        <taxon>Chaetomiaceae</taxon>
        <taxon>Trichocladium</taxon>
    </lineage>
</organism>
<dbReference type="Gene3D" id="4.10.240.10">
    <property type="entry name" value="Zn(2)-C6 fungal-type DNA-binding domain"/>
    <property type="match status" value="1"/>
</dbReference>
<evidence type="ECO:0000256" key="5">
    <source>
        <dbReference type="SAM" id="MobiDB-lite"/>
    </source>
</evidence>
<comment type="caution">
    <text evidence="7">The sequence shown here is derived from an EMBL/GenBank/DDBJ whole genome shotgun (WGS) entry which is preliminary data.</text>
</comment>
<gene>
    <name evidence="7" type="ORF">BT67DRAFT_428034</name>
</gene>
<evidence type="ECO:0000313" key="7">
    <source>
        <dbReference type="EMBL" id="KAK4131177.1"/>
    </source>
</evidence>
<dbReference type="GO" id="GO:0008270">
    <property type="term" value="F:zinc ion binding"/>
    <property type="evidence" value="ECO:0007669"/>
    <property type="project" value="InterPro"/>
</dbReference>
<dbReference type="EMBL" id="MU853427">
    <property type="protein sequence ID" value="KAK4131177.1"/>
    <property type="molecule type" value="Genomic_DNA"/>
</dbReference>
<accession>A0AAN6UDV2</accession>